<evidence type="ECO:0000313" key="2">
    <source>
        <dbReference type="Proteomes" id="UP001162501"/>
    </source>
</evidence>
<name>A0AC59Z750_RANTA</name>
<dbReference type="Proteomes" id="UP001162501">
    <property type="component" value="Chromosome 25"/>
</dbReference>
<reference evidence="1" key="1">
    <citation type="submission" date="2023-05" db="EMBL/GenBank/DDBJ databases">
        <authorList>
            <consortium name="ELIXIR-Norway"/>
        </authorList>
    </citation>
    <scope>NUCLEOTIDE SEQUENCE</scope>
</reference>
<dbReference type="EMBL" id="OX596109">
    <property type="protein sequence ID" value="CAN0280636.1"/>
    <property type="molecule type" value="Genomic_DNA"/>
</dbReference>
<accession>A0AC59Z750</accession>
<sequence length="125" mass="14081">MSKQQSAAFWGQRANYQVNGFLPGFLLSGRYLRHAHAHIYTCSCTHALTCTCTHGHAHSRAHTPDGQRWPSQADPPLRRLSTGHGEKRKCPPPRGKGARWSDYKLNVVAFHQEHSTTPKIKVFLP</sequence>
<organism evidence="1 2">
    <name type="scientific">Rangifer tarandus platyrhynchus</name>
    <name type="common">Svalbard reindeer</name>
    <dbReference type="NCBI Taxonomy" id="3082113"/>
    <lineage>
        <taxon>Eukaryota</taxon>
        <taxon>Metazoa</taxon>
        <taxon>Chordata</taxon>
        <taxon>Craniata</taxon>
        <taxon>Vertebrata</taxon>
        <taxon>Euteleostomi</taxon>
        <taxon>Mammalia</taxon>
        <taxon>Eutheria</taxon>
        <taxon>Laurasiatheria</taxon>
        <taxon>Artiodactyla</taxon>
        <taxon>Ruminantia</taxon>
        <taxon>Pecora</taxon>
        <taxon>Cervidae</taxon>
        <taxon>Odocoileinae</taxon>
        <taxon>Rangifer</taxon>
    </lineage>
</organism>
<reference evidence="1" key="2">
    <citation type="submission" date="2025-03" db="EMBL/GenBank/DDBJ databases">
        <authorList>
            <consortium name="ELIXIR-Norway"/>
            <consortium name="Elixir Norway"/>
        </authorList>
    </citation>
    <scope>NUCLEOTIDE SEQUENCE</scope>
</reference>
<gene>
    <name evidence="1" type="ORF">MRATA1EN22A_LOCUS14844</name>
</gene>
<evidence type="ECO:0000313" key="1">
    <source>
        <dbReference type="EMBL" id="CAN0280636.1"/>
    </source>
</evidence>
<proteinExistence type="predicted"/>
<protein>
    <submittedName>
        <fullName evidence="1">Uncharacterized protein</fullName>
    </submittedName>
</protein>